<dbReference type="AlphaFoldDB" id="A0A7U4JAS3"/>
<sequence>MSRKSISFGGLSSLVGFHLRWASGEFALDFRTSLEGTGMRQVLVGILAIVQANPGINQGGVGKALGIKRANMVSLINELVQRGAIGRTETPQDRRAFALKLTEEGEALLADCLARIAEHEQRLLWRLTALEQQLLVDLLSRIGPRPA</sequence>
<reference evidence="5 6" key="2">
    <citation type="submission" date="2015-02" db="EMBL/GenBank/DDBJ databases">
        <title>The complete genome of Sphingomonas hengshuiensis sp. WHSC-8 isolated from soil of Hengshui Lake.</title>
        <authorList>
            <person name="Wei S."/>
            <person name="Guo J."/>
            <person name="Su C."/>
            <person name="Wu R."/>
            <person name="Zhang Z."/>
            <person name="Liang K."/>
            <person name="Li H."/>
            <person name="Wang T."/>
            <person name="Liu H."/>
            <person name="Zhang C."/>
            <person name="Li Z."/>
            <person name="Wang Q."/>
            <person name="Meng J."/>
        </authorList>
    </citation>
    <scope>NUCLEOTIDE SEQUENCE [LARGE SCALE GENOMIC DNA]</scope>
    <source>
        <strain evidence="5 6">WHSC-8</strain>
    </source>
</reference>
<name>A0A7U4JAS3_9SPHN</name>
<evidence type="ECO:0000313" key="6">
    <source>
        <dbReference type="Proteomes" id="UP000032300"/>
    </source>
</evidence>
<dbReference type="GO" id="GO:0006950">
    <property type="term" value="P:response to stress"/>
    <property type="evidence" value="ECO:0007669"/>
    <property type="project" value="TreeGrafter"/>
</dbReference>
<dbReference type="InterPro" id="IPR036390">
    <property type="entry name" value="WH_DNA-bd_sf"/>
</dbReference>
<dbReference type="PANTHER" id="PTHR33164:SF89">
    <property type="entry name" value="MARR FAMILY REGULATORY PROTEIN"/>
    <property type="match status" value="1"/>
</dbReference>
<dbReference type="Proteomes" id="UP000032300">
    <property type="component" value="Chromosome"/>
</dbReference>
<dbReference type="InterPro" id="IPR023187">
    <property type="entry name" value="Tscrpt_reg_MarR-type_CS"/>
</dbReference>
<evidence type="ECO:0000259" key="4">
    <source>
        <dbReference type="PROSITE" id="PS50995"/>
    </source>
</evidence>
<dbReference type="SUPFAM" id="SSF46785">
    <property type="entry name" value="Winged helix' DNA-binding domain"/>
    <property type="match status" value="1"/>
</dbReference>
<keyword evidence="3" id="KW-0804">Transcription</keyword>
<keyword evidence="2" id="KW-0238">DNA-binding</keyword>
<gene>
    <name evidence="5" type="ORF">TS85_18595</name>
</gene>
<dbReference type="InterPro" id="IPR000835">
    <property type="entry name" value="HTH_MarR-typ"/>
</dbReference>
<evidence type="ECO:0000256" key="3">
    <source>
        <dbReference type="ARBA" id="ARBA00023163"/>
    </source>
</evidence>
<dbReference type="Pfam" id="PF12802">
    <property type="entry name" value="MarR_2"/>
    <property type="match status" value="1"/>
</dbReference>
<dbReference type="RefSeq" id="WP_044334221.1">
    <property type="nucleotide sequence ID" value="NZ_CP010836.1"/>
</dbReference>
<dbReference type="GO" id="GO:0003677">
    <property type="term" value="F:DNA binding"/>
    <property type="evidence" value="ECO:0007669"/>
    <property type="project" value="UniProtKB-KW"/>
</dbReference>
<protein>
    <submittedName>
        <fullName evidence="5">MarR family transcriptional regulator</fullName>
    </submittedName>
</protein>
<dbReference type="PROSITE" id="PS50995">
    <property type="entry name" value="HTH_MARR_2"/>
    <property type="match status" value="1"/>
</dbReference>
<dbReference type="Gene3D" id="1.10.10.10">
    <property type="entry name" value="Winged helix-like DNA-binding domain superfamily/Winged helix DNA-binding domain"/>
    <property type="match status" value="1"/>
</dbReference>
<dbReference type="GO" id="GO:0003700">
    <property type="term" value="F:DNA-binding transcription factor activity"/>
    <property type="evidence" value="ECO:0007669"/>
    <property type="project" value="InterPro"/>
</dbReference>
<dbReference type="SMART" id="SM00347">
    <property type="entry name" value="HTH_MARR"/>
    <property type="match status" value="1"/>
</dbReference>
<evidence type="ECO:0000256" key="1">
    <source>
        <dbReference type="ARBA" id="ARBA00023015"/>
    </source>
</evidence>
<dbReference type="PRINTS" id="PR00598">
    <property type="entry name" value="HTHMARR"/>
</dbReference>
<dbReference type="InterPro" id="IPR039422">
    <property type="entry name" value="MarR/SlyA-like"/>
</dbReference>
<dbReference type="KEGG" id="sphi:TS85_18595"/>
<dbReference type="PROSITE" id="PS01117">
    <property type="entry name" value="HTH_MARR_1"/>
    <property type="match status" value="1"/>
</dbReference>
<dbReference type="PANTHER" id="PTHR33164">
    <property type="entry name" value="TRANSCRIPTIONAL REGULATOR, MARR FAMILY"/>
    <property type="match status" value="1"/>
</dbReference>
<organism evidence="5 6">
    <name type="scientific">Sphingomonas hengshuiensis</name>
    <dbReference type="NCBI Taxonomy" id="1609977"/>
    <lineage>
        <taxon>Bacteria</taxon>
        <taxon>Pseudomonadati</taxon>
        <taxon>Pseudomonadota</taxon>
        <taxon>Alphaproteobacteria</taxon>
        <taxon>Sphingomonadales</taxon>
        <taxon>Sphingomonadaceae</taxon>
        <taxon>Sphingomonas</taxon>
    </lineage>
</organism>
<evidence type="ECO:0000256" key="2">
    <source>
        <dbReference type="ARBA" id="ARBA00023125"/>
    </source>
</evidence>
<accession>A0A7U4JAS3</accession>
<keyword evidence="6" id="KW-1185">Reference proteome</keyword>
<reference evidence="5 6" key="1">
    <citation type="journal article" date="2015" name="Int. J. Syst. Evol. Microbiol.">
        <title>Sphingomonas hengshuiensis sp. nov., isolated from lake wetland.</title>
        <authorList>
            <person name="Wei S."/>
            <person name="Wang T."/>
            <person name="Liu H."/>
            <person name="Zhang C."/>
            <person name="Guo J."/>
            <person name="Wang Q."/>
            <person name="Liang K."/>
            <person name="Zhang Z."/>
        </authorList>
    </citation>
    <scope>NUCLEOTIDE SEQUENCE [LARGE SCALE GENOMIC DNA]</scope>
    <source>
        <strain evidence="5 6">WHSC-8</strain>
    </source>
</reference>
<proteinExistence type="predicted"/>
<dbReference type="EMBL" id="CP010836">
    <property type="protein sequence ID" value="AJP73373.1"/>
    <property type="molecule type" value="Genomic_DNA"/>
</dbReference>
<dbReference type="OrthoDB" id="8256382at2"/>
<keyword evidence="1" id="KW-0805">Transcription regulation</keyword>
<dbReference type="InterPro" id="IPR036388">
    <property type="entry name" value="WH-like_DNA-bd_sf"/>
</dbReference>
<feature type="domain" description="HTH marR-type" evidence="4">
    <location>
        <begin position="1"/>
        <end position="144"/>
    </location>
</feature>
<evidence type="ECO:0000313" key="5">
    <source>
        <dbReference type="EMBL" id="AJP73373.1"/>
    </source>
</evidence>